<evidence type="ECO:0000256" key="4">
    <source>
        <dbReference type="PROSITE-ProRule" id="PRU00335"/>
    </source>
</evidence>
<reference evidence="7" key="2">
    <citation type="submission" date="2020-09" db="EMBL/GenBank/DDBJ databases">
        <authorList>
            <person name="Sun Q."/>
            <person name="Ohkuma M."/>
        </authorList>
    </citation>
    <scope>NUCLEOTIDE SEQUENCE</scope>
    <source>
        <strain evidence="7">JCM 3086</strain>
    </source>
</reference>
<evidence type="ECO:0000256" key="3">
    <source>
        <dbReference type="ARBA" id="ARBA00023163"/>
    </source>
</evidence>
<feature type="DNA-binding region" description="H-T-H motif" evidence="4">
    <location>
        <begin position="35"/>
        <end position="54"/>
    </location>
</feature>
<keyword evidence="1" id="KW-0805">Transcription regulation</keyword>
<dbReference type="GO" id="GO:0003700">
    <property type="term" value="F:DNA-binding transcription factor activity"/>
    <property type="evidence" value="ECO:0007669"/>
    <property type="project" value="TreeGrafter"/>
</dbReference>
<feature type="domain" description="HTH tetR-type" evidence="6">
    <location>
        <begin position="12"/>
        <end position="72"/>
    </location>
</feature>
<dbReference type="InterPro" id="IPR009057">
    <property type="entry name" value="Homeodomain-like_sf"/>
</dbReference>
<accession>A0A917L9F7</accession>
<dbReference type="InterPro" id="IPR036271">
    <property type="entry name" value="Tet_transcr_reg_TetR-rel_C_sf"/>
</dbReference>
<dbReference type="SUPFAM" id="SSF48498">
    <property type="entry name" value="Tetracyclin repressor-like, C-terminal domain"/>
    <property type="match status" value="1"/>
</dbReference>
<keyword evidence="2 4" id="KW-0238">DNA-binding</keyword>
<reference evidence="7" key="1">
    <citation type="journal article" date="2014" name="Int. J. Syst. Evol. Microbiol.">
        <title>Complete genome sequence of Corynebacterium casei LMG S-19264T (=DSM 44701T), isolated from a smear-ripened cheese.</title>
        <authorList>
            <consortium name="US DOE Joint Genome Institute (JGI-PGF)"/>
            <person name="Walter F."/>
            <person name="Albersmeier A."/>
            <person name="Kalinowski J."/>
            <person name="Ruckert C."/>
        </authorList>
    </citation>
    <scope>NUCLEOTIDE SEQUENCE</scope>
    <source>
        <strain evidence="7">JCM 3086</strain>
    </source>
</reference>
<keyword evidence="8" id="KW-1185">Reference proteome</keyword>
<name>A0A917L9F7_9ACTN</name>
<sequence>MTPRERRLREQAQRHRLIVATAREMAEAEGWDNVTTRRLADRIEYSQPVLYQHFKNKDAIVHAVAQEGLAELAGTLRAARLGAGDAPEALRAVARAYADFAARGPVLYQTMLVLDPGAEADAEADESGPAGEPGPAPHPLAAVLDEIEEAVRPLAAGRDSRLLAEVVWSAWHGLAGLTHGGRLAPQTTPERLAVLAEVLTDPAAQLT</sequence>
<dbReference type="Proteomes" id="UP000657574">
    <property type="component" value="Unassembled WGS sequence"/>
</dbReference>
<dbReference type="Pfam" id="PF13305">
    <property type="entry name" value="TetR_C_33"/>
    <property type="match status" value="1"/>
</dbReference>
<evidence type="ECO:0000256" key="2">
    <source>
        <dbReference type="ARBA" id="ARBA00023125"/>
    </source>
</evidence>
<dbReference type="EMBL" id="BMQA01000040">
    <property type="protein sequence ID" value="GGJ51521.1"/>
    <property type="molecule type" value="Genomic_DNA"/>
</dbReference>
<dbReference type="Pfam" id="PF00440">
    <property type="entry name" value="TetR_N"/>
    <property type="match status" value="1"/>
</dbReference>
<evidence type="ECO:0000313" key="8">
    <source>
        <dbReference type="Proteomes" id="UP000657574"/>
    </source>
</evidence>
<evidence type="ECO:0000259" key="6">
    <source>
        <dbReference type="PROSITE" id="PS50977"/>
    </source>
</evidence>
<protein>
    <submittedName>
        <fullName evidence="7">TetR family transcriptional regulator</fullName>
    </submittedName>
</protein>
<dbReference type="InterPro" id="IPR050109">
    <property type="entry name" value="HTH-type_TetR-like_transc_reg"/>
</dbReference>
<evidence type="ECO:0000256" key="1">
    <source>
        <dbReference type="ARBA" id="ARBA00023015"/>
    </source>
</evidence>
<dbReference type="PROSITE" id="PS50977">
    <property type="entry name" value="HTH_TETR_2"/>
    <property type="match status" value="1"/>
</dbReference>
<evidence type="ECO:0000256" key="5">
    <source>
        <dbReference type="SAM" id="MobiDB-lite"/>
    </source>
</evidence>
<comment type="caution">
    <text evidence="7">The sequence shown here is derived from an EMBL/GenBank/DDBJ whole genome shotgun (WGS) entry which is preliminary data.</text>
</comment>
<evidence type="ECO:0000313" key="7">
    <source>
        <dbReference type="EMBL" id="GGJ51521.1"/>
    </source>
</evidence>
<dbReference type="InterPro" id="IPR001647">
    <property type="entry name" value="HTH_TetR"/>
</dbReference>
<dbReference type="RefSeq" id="WP_189315646.1">
    <property type="nucleotide sequence ID" value="NZ_BMQA01000040.1"/>
</dbReference>
<keyword evidence="3" id="KW-0804">Transcription</keyword>
<dbReference type="AlphaFoldDB" id="A0A917L9F7"/>
<proteinExistence type="predicted"/>
<dbReference type="Gene3D" id="1.10.357.10">
    <property type="entry name" value="Tetracycline Repressor, domain 2"/>
    <property type="match status" value="1"/>
</dbReference>
<dbReference type="InterPro" id="IPR025996">
    <property type="entry name" value="MT1864/Rv1816-like_C"/>
</dbReference>
<organism evidence="7 8">
    <name type="scientific">Streptomyces brasiliensis</name>
    <dbReference type="NCBI Taxonomy" id="1954"/>
    <lineage>
        <taxon>Bacteria</taxon>
        <taxon>Bacillati</taxon>
        <taxon>Actinomycetota</taxon>
        <taxon>Actinomycetes</taxon>
        <taxon>Kitasatosporales</taxon>
        <taxon>Streptomycetaceae</taxon>
        <taxon>Streptomyces</taxon>
    </lineage>
</organism>
<dbReference type="GO" id="GO:0000976">
    <property type="term" value="F:transcription cis-regulatory region binding"/>
    <property type="evidence" value="ECO:0007669"/>
    <property type="project" value="TreeGrafter"/>
</dbReference>
<dbReference type="PANTHER" id="PTHR30055">
    <property type="entry name" value="HTH-TYPE TRANSCRIPTIONAL REGULATOR RUTR"/>
    <property type="match status" value="1"/>
</dbReference>
<gene>
    <name evidence="7" type="ORF">GCM10010121_073080</name>
</gene>
<dbReference type="SUPFAM" id="SSF46689">
    <property type="entry name" value="Homeodomain-like"/>
    <property type="match status" value="1"/>
</dbReference>
<feature type="region of interest" description="Disordered" evidence="5">
    <location>
        <begin position="120"/>
        <end position="139"/>
    </location>
</feature>
<dbReference type="PANTHER" id="PTHR30055:SF234">
    <property type="entry name" value="HTH-TYPE TRANSCRIPTIONAL REGULATOR BETI"/>
    <property type="match status" value="1"/>
</dbReference>
<dbReference type="PRINTS" id="PR00455">
    <property type="entry name" value="HTHTETR"/>
</dbReference>